<feature type="coiled-coil region" evidence="1">
    <location>
        <begin position="614"/>
        <end position="655"/>
    </location>
</feature>
<proteinExistence type="predicted"/>
<protein>
    <submittedName>
        <fullName evidence="3">Uncharacterized protein</fullName>
    </submittedName>
</protein>
<dbReference type="PANTHER" id="PTHR34649:SF1">
    <property type="entry name" value="CILIA- AND FLAGELLA-ASSOCIATED PROTEIN 99"/>
    <property type="match status" value="1"/>
</dbReference>
<dbReference type="Proteomes" id="UP000002488">
    <property type="component" value="Unassembled WGS sequence"/>
</dbReference>
<feature type="region of interest" description="Disordered" evidence="2">
    <location>
        <begin position="165"/>
        <end position="185"/>
    </location>
</feature>
<feature type="compositionally biased region" description="Basic and acidic residues" evidence="2">
    <location>
        <begin position="169"/>
        <end position="185"/>
    </location>
</feature>
<accession>C6LXV0</accession>
<feature type="coiled-coil region" evidence="1">
    <location>
        <begin position="344"/>
        <end position="377"/>
    </location>
</feature>
<sequence length="864" mass="99082">MKIRSIVGIICDCLTNYSPAREDIYQYVEGVLQNYAVYVPRTDDETGSVRIDCSAVGISTTAQLKNMTDQMTIQQRQFISDVCCGVASNRPVLKSCTDLLYAQNPQLLPSARNLYYVLFYYTIFELLHQPFSKLRAILVSQQASVILPFLRLVWEEASPSKTTTGLVEVSDKSSSDEGSLDSDRRSRITEESLMQQAIHPVVQTACLSIHLRRILESYFDETYVRGPLTRAIVHNCYQEAIDLIAMLSQKSEAKNIWQKTKTPHSITPPSGAKFNAPVTSVSLSKKVLDIDPDEVQAEYCYTAKKAPTAMLNKSMGEVLKKAEEERKQFLPQLTKADKRTAEWYDADERRRGEVKKKLEAKRQEEIAQEAAAAVERKQAMARKKYAQAPPPRETKATILRANAVVEKALDAEAQELGMYMAGLRDSSEFDMWRAAMLELDKQKRLAEIELHKRDAKLAFEDAKHAREVALKLKAAKVSEENKEHLQQLLEYFERDDKRLQEAQQHAKEQHDMLQVKVEEAKKDLAKEKQRLADERRQEHLQNVEYMADLKLAESIERIELVKQIKAMLEIVGAEREKKLLEKYDASTTAGHGLLDEMSLTELRQRLLLMKEVNLQILENRRAAILEAKENEEVELKRKQEQIARVKEAIRADREKMKSGADTRVDFSVYQKYIDAVQESTKGIIESYEKELEKRMKAREEQTHEQIKQGEVARAAANALRQKLNARAKEKSTVKIFTENTLSNTYTKTTDMFYTKAAYPGPEQAQITSEIKQKRLENMQLTKHRQEGENSERKKRQQADLEQQKRIIADEAAKAAKRKKDLHQAQKEWELMRDRNDALRDPYRASVKGAGHTGRDAGMYEGIFI</sequence>
<dbReference type="EMBL" id="ACGJ01002898">
    <property type="protein sequence ID" value="EES99161.1"/>
    <property type="molecule type" value="Genomic_DNA"/>
</dbReference>
<evidence type="ECO:0000313" key="4">
    <source>
        <dbReference type="Proteomes" id="UP000002488"/>
    </source>
</evidence>
<feature type="coiled-coil region" evidence="1">
    <location>
        <begin position="503"/>
        <end position="541"/>
    </location>
</feature>
<dbReference type="VEuPathDB" id="GiardiaDB:GL50581_3618"/>
<gene>
    <name evidence="3" type="ORF">GL50581_3618</name>
</gene>
<comment type="caution">
    <text evidence="3">The sequence shown here is derived from an EMBL/GenBank/DDBJ whole genome shotgun (WGS) entry which is preliminary data.</text>
</comment>
<reference evidence="3 4" key="1">
    <citation type="journal article" date="2009" name="PLoS Pathog.">
        <title>Draft genome sequencing of giardia intestinalis assemblage B isolate GS: is human giardiasis caused by two different species?</title>
        <authorList>
            <person name="Franzen O."/>
            <person name="Jerlstrom-Hultqvist J."/>
            <person name="Castro E."/>
            <person name="Sherwood E."/>
            <person name="Ankarklev J."/>
            <person name="Reiner D.S."/>
            <person name="Palm D."/>
            <person name="Andersson J.O."/>
            <person name="Andersson B."/>
            <person name="Svard S.G."/>
        </authorList>
    </citation>
    <scope>NUCLEOTIDE SEQUENCE [LARGE SCALE GENOMIC DNA]</scope>
    <source>
        <strain evidence="4">ATCC 50581 / GS clone H7</strain>
    </source>
</reference>
<evidence type="ECO:0000256" key="1">
    <source>
        <dbReference type="SAM" id="Coils"/>
    </source>
</evidence>
<dbReference type="InterPro" id="IPR039341">
    <property type="entry name" value="CFAP99"/>
</dbReference>
<feature type="region of interest" description="Disordered" evidence="2">
    <location>
        <begin position="781"/>
        <end position="802"/>
    </location>
</feature>
<feature type="compositionally biased region" description="Basic and acidic residues" evidence="2">
    <location>
        <begin position="783"/>
        <end position="802"/>
    </location>
</feature>
<name>C6LXV0_GIAIB</name>
<keyword evidence="1" id="KW-0175">Coiled coil</keyword>
<dbReference type="PANTHER" id="PTHR34649">
    <property type="entry name" value="CILIA- AND FLAGELLA-ASSOCIATED PROTEIN 99"/>
    <property type="match status" value="1"/>
</dbReference>
<evidence type="ECO:0000313" key="3">
    <source>
        <dbReference type="EMBL" id="EES99161.1"/>
    </source>
</evidence>
<organism evidence="3 4">
    <name type="scientific">Giardia intestinalis (strain ATCC 50581 / GS clone H7)</name>
    <name type="common">Giardia lamblia</name>
    <dbReference type="NCBI Taxonomy" id="598745"/>
    <lineage>
        <taxon>Eukaryota</taxon>
        <taxon>Metamonada</taxon>
        <taxon>Diplomonadida</taxon>
        <taxon>Hexamitidae</taxon>
        <taxon>Giardiinae</taxon>
        <taxon>Giardia</taxon>
    </lineage>
</organism>
<evidence type="ECO:0000256" key="2">
    <source>
        <dbReference type="SAM" id="MobiDB-lite"/>
    </source>
</evidence>
<dbReference type="AlphaFoldDB" id="C6LXV0"/>
<dbReference type="OMA" id="KEWELMR"/>
<dbReference type="OrthoDB" id="10262255at2759"/>